<dbReference type="VEuPathDB" id="FungiDB:I7I52_00206"/>
<gene>
    <name evidence="1" type="ORF">I7I52_00206</name>
</gene>
<evidence type="ECO:0000313" key="1">
    <source>
        <dbReference type="EMBL" id="KAG5302531.1"/>
    </source>
</evidence>
<evidence type="ECO:0000313" key="2">
    <source>
        <dbReference type="Proteomes" id="UP000670092"/>
    </source>
</evidence>
<comment type="caution">
    <text evidence="1">The sequence shown here is derived from an EMBL/GenBank/DDBJ whole genome shotgun (WGS) entry which is preliminary data.</text>
</comment>
<dbReference type="Proteomes" id="UP000670092">
    <property type="component" value="Unassembled WGS sequence"/>
</dbReference>
<dbReference type="AlphaFoldDB" id="A0A8H7Z4L0"/>
<dbReference type="EMBL" id="JAEVHI010000001">
    <property type="protein sequence ID" value="KAG5302531.1"/>
    <property type="molecule type" value="Genomic_DNA"/>
</dbReference>
<accession>A0A8H7Z4L0</accession>
<name>A0A8H7Z4L0_AJECA</name>
<proteinExistence type="predicted"/>
<sequence length="104" mass="11341">MVANSVITQRVVIASFSATAAVPYPMIDGQQTISFSTIGRARKHRCRPLLIAHDPPARGDSSGLFAIIDTAEVSFVPTSETSFVSTTHSENCFRPVTMLIRFNK</sequence>
<reference evidence="1 2" key="1">
    <citation type="submission" date="2021-01" db="EMBL/GenBank/DDBJ databases">
        <title>Chromosome-level genome assembly of a human fungal pathogen reveals clustering of transcriptionally co-regulated genes.</title>
        <authorList>
            <person name="Voorhies M."/>
            <person name="Cohen S."/>
            <person name="Shea T.P."/>
            <person name="Petrus S."/>
            <person name="Munoz J.F."/>
            <person name="Poplawski S."/>
            <person name="Goldman W.E."/>
            <person name="Michael T."/>
            <person name="Cuomo C.A."/>
            <person name="Sil A."/>
            <person name="Beyhan S."/>
        </authorList>
    </citation>
    <scope>NUCLEOTIDE SEQUENCE [LARGE SCALE GENOMIC DNA]</scope>
    <source>
        <strain evidence="1 2">G184AR</strain>
    </source>
</reference>
<protein>
    <submittedName>
        <fullName evidence="1">Uncharacterized protein</fullName>
    </submittedName>
</protein>
<organism evidence="1 2">
    <name type="scientific">Ajellomyces capsulatus</name>
    <name type="common">Darling's disease fungus</name>
    <name type="synonym">Histoplasma capsulatum</name>
    <dbReference type="NCBI Taxonomy" id="5037"/>
    <lineage>
        <taxon>Eukaryota</taxon>
        <taxon>Fungi</taxon>
        <taxon>Dikarya</taxon>
        <taxon>Ascomycota</taxon>
        <taxon>Pezizomycotina</taxon>
        <taxon>Eurotiomycetes</taxon>
        <taxon>Eurotiomycetidae</taxon>
        <taxon>Onygenales</taxon>
        <taxon>Ajellomycetaceae</taxon>
        <taxon>Histoplasma</taxon>
    </lineage>
</organism>